<feature type="region of interest" description="Disordered" evidence="1">
    <location>
        <begin position="162"/>
        <end position="198"/>
    </location>
</feature>
<dbReference type="EMBL" id="RKMK01000023">
    <property type="protein sequence ID" value="RXG92608.1"/>
    <property type="molecule type" value="Genomic_DNA"/>
</dbReference>
<evidence type="ECO:0000259" key="2">
    <source>
        <dbReference type="Pfam" id="PF17936"/>
    </source>
</evidence>
<dbReference type="SUPFAM" id="SSF51120">
    <property type="entry name" value="beta-Roll"/>
    <property type="match status" value="1"/>
</dbReference>
<dbReference type="InterPro" id="IPR044016">
    <property type="entry name" value="Big_13"/>
</dbReference>
<comment type="caution">
    <text evidence="4">The sequence shown here is derived from an EMBL/GenBank/DDBJ whole genome shotgun (WGS) entry which is preliminary data.</text>
</comment>
<evidence type="ECO:0000259" key="3">
    <source>
        <dbReference type="Pfam" id="PF19077"/>
    </source>
</evidence>
<feature type="domain" description="Bacterial Ig-like" evidence="3">
    <location>
        <begin position="1"/>
        <end position="77"/>
    </location>
</feature>
<gene>
    <name evidence="4" type="ORF">EAS61_22950</name>
</gene>
<dbReference type="InterPro" id="IPR041498">
    <property type="entry name" value="Big_6"/>
</dbReference>
<feature type="domain" description="Bacterial Ig-like" evidence="3">
    <location>
        <begin position="87"/>
        <end position="157"/>
    </location>
</feature>
<proteinExistence type="predicted"/>
<dbReference type="NCBIfam" id="NF033510">
    <property type="entry name" value="Ca_tandemer"/>
    <property type="match status" value="3"/>
</dbReference>
<reference evidence="4 5" key="1">
    <citation type="submission" date="2018-11" db="EMBL/GenBank/DDBJ databases">
        <title>Bradyrhizobium sp. nov., isolated from effective nodules of peanut in China.</title>
        <authorList>
            <person name="Li Y."/>
        </authorList>
    </citation>
    <scope>NUCLEOTIDE SEQUENCE [LARGE SCALE GENOMIC DNA]</scope>
    <source>
        <strain evidence="4 5">CCBAU 51770</strain>
    </source>
</reference>
<feature type="compositionally biased region" description="Gly residues" evidence="1">
    <location>
        <begin position="167"/>
        <end position="188"/>
    </location>
</feature>
<feature type="domain" description="Bacterial Ig-like" evidence="3">
    <location>
        <begin position="201"/>
        <end position="288"/>
    </location>
</feature>
<feature type="domain" description="Bacterial Ig" evidence="2">
    <location>
        <begin position="290"/>
        <end position="365"/>
    </location>
</feature>
<name>A0A4V1KVW3_9BRAD</name>
<evidence type="ECO:0000313" key="5">
    <source>
        <dbReference type="Proteomes" id="UP000290174"/>
    </source>
</evidence>
<dbReference type="InterPro" id="IPR013783">
    <property type="entry name" value="Ig-like_fold"/>
</dbReference>
<accession>A0A4V1KVW3</accession>
<dbReference type="InterPro" id="IPR011049">
    <property type="entry name" value="Serralysin-like_metalloprot_C"/>
</dbReference>
<dbReference type="Pfam" id="PF19077">
    <property type="entry name" value="Big_13"/>
    <property type="match status" value="3"/>
</dbReference>
<dbReference type="Proteomes" id="UP000290174">
    <property type="component" value="Unassembled WGS sequence"/>
</dbReference>
<dbReference type="Pfam" id="PF17936">
    <property type="entry name" value="Big_6"/>
    <property type="match status" value="1"/>
</dbReference>
<evidence type="ECO:0000256" key="1">
    <source>
        <dbReference type="SAM" id="MobiDB-lite"/>
    </source>
</evidence>
<protein>
    <submittedName>
        <fullName evidence="4">Uncharacterized protein</fullName>
    </submittedName>
</protein>
<dbReference type="AlphaFoldDB" id="A0A4V1KVW3"/>
<sequence length="566" mass="56142">MTNDNTIELKGTAAANSTVTFYDGSTKIGTTTASSTGSWDYITKVLSDAKHTLTATATNSSGQISAASAAVAVTVDTKAPAAPTIAKDTVNSSNQAVVSGTAEANSTIKVYDGTTQVGTATTNSSGAWGLTTSALSAGSHVLTAKATDAAGNVSVASAAVDPVIGSGTSGSTGSGTSGSGTSGSGTSGTGTTAPAAPKIASFSTDSGVAGDHITNDKTLTLAGTAAANSTVKVLDGTTQLGTATADANGAWHYTTVALPDGKHSLTAADTVSGVTSKASTVLDVTLDTAAPDAPVLLSDVTSHHRATVTGTAEAGSTIKVYEGTTLLGTGATGADGHFSVTTSGLKTGSHTFVASATDAAGNTSALSQPIDPPIGSHGGNGTSTVEVTNVRPHWDHTATIKGTADPNSQIKLFDGTTSVGSVTAGDNGKWSFHTSDLSGKTHAFTAEQVDTTGHVVGTSSGEAIIGTGRSNTLTGTTGNDIMVGKRGADTFEFASNFGHDVIKDFAARGSAHDTIEFSKGVFDSFASVLSHAAQSGHDVVIATGSDTLTLKNTQLDKLNSHDFHFA</sequence>
<organism evidence="4 5">
    <name type="scientific">Bradyrhizobium zhanjiangense</name>
    <dbReference type="NCBI Taxonomy" id="1325107"/>
    <lineage>
        <taxon>Bacteria</taxon>
        <taxon>Pseudomonadati</taxon>
        <taxon>Pseudomonadota</taxon>
        <taxon>Alphaproteobacteria</taxon>
        <taxon>Hyphomicrobiales</taxon>
        <taxon>Nitrobacteraceae</taxon>
        <taxon>Bradyrhizobium</taxon>
    </lineage>
</organism>
<evidence type="ECO:0000313" key="4">
    <source>
        <dbReference type="EMBL" id="RXG92608.1"/>
    </source>
</evidence>
<dbReference type="Gene3D" id="2.60.40.10">
    <property type="entry name" value="Immunoglobulins"/>
    <property type="match status" value="5"/>
</dbReference>